<keyword evidence="1" id="KW-0472">Membrane</keyword>
<dbReference type="EMBL" id="JAHZIK010000026">
    <property type="protein sequence ID" value="MBW7452940.1"/>
    <property type="molecule type" value="Genomic_DNA"/>
</dbReference>
<dbReference type="Pfam" id="PF06713">
    <property type="entry name" value="bPH_4"/>
    <property type="match status" value="1"/>
</dbReference>
<evidence type="ECO:0000256" key="1">
    <source>
        <dbReference type="SAM" id="Phobius"/>
    </source>
</evidence>
<evidence type="ECO:0000259" key="2">
    <source>
        <dbReference type="Pfam" id="PF06713"/>
    </source>
</evidence>
<feature type="transmembrane region" description="Helical" evidence="1">
    <location>
        <begin position="9"/>
        <end position="31"/>
    </location>
</feature>
<sequence length="145" mass="16272">MNFNPKRDLGLSIVIWLSIIALLVSGLSPFFQEGAGIIGGALIFLFCTAIAGLIAWLWLATYYIFNENSLFIRGGPITKSVPFDSISKVKLIRSWLASAATSSRRIEIHYGGYNYIHISPLDEESFLKELTKRCPHLHIEKSRDI</sequence>
<proteinExistence type="predicted"/>
<gene>
    <name evidence="3" type="ORF">K0U00_02635</name>
</gene>
<accession>A0ABS7BWC4</accession>
<dbReference type="Proteomes" id="UP001519887">
    <property type="component" value="Unassembled WGS sequence"/>
</dbReference>
<comment type="caution">
    <text evidence="3">The sequence shown here is derived from an EMBL/GenBank/DDBJ whole genome shotgun (WGS) entry which is preliminary data.</text>
</comment>
<reference evidence="3 4" key="1">
    <citation type="submission" date="2021-07" db="EMBL/GenBank/DDBJ databases">
        <title>Paenibacillus radiodurans sp. nov., isolated from the southeastern edge of Tengger Desert.</title>
        <authorList>
            <person name="Zhang G."/>
        </authorList>
    </citation>
    <scope>NUCLEOTIDE SEQUENCE [LARGE SCALE GENOMIC DNA]</scope>
    <source>
        <strain evidence="3 4">CCM 7311</strain>
    </source>
</reference>
<organism evidence="3 4">
    <name type="scientific">Paenibacillus sepulcri</name>
    <dbReference type="NCBI Taxonomy" id="359917"/>
    <lineage>
        <taxon>Bacteria</taxon>
        <taxon>Bacillati</taxon>
        <taxon>Bacillota</taxon>
        <taxon>Bacilli</taxon>
        <taxon>Bacillales</taxon>
        <taxon>Paenibacillaceae</taxon>
        <taxon>Paenibacillus</taxon>
    </lineage>
</organism>
<feature type="transmembrane region" description="Helical" evidence="1">
    <location>
        <begin position="37"/>
        <end position="65"/>
    </location>
</feature>
<keyword evidence="1" id="KW-0812">Transmembrane</keyword>
<keyword evidence="1" id="KW-1133">Transmembrane helix</keyword>
<evidence type="ECO:0000313" key="3">
    <source>
        <dbReference type="EMBL" id="MBW7452940.1"/>
    </source>
</evidence>
<keyword evidence="4" id="KW-1185">Reference proteome</keyword>
<name>A0ABS7BWC4_9BACL</name>
<dbReference type="InterPro" id="IPR009589">
    <property type="entry name" value="PH_YyaB-like"/>
</dbReference>
<evidence type="ECO:0000313" key="4">
    <source>
        <dbReference type="Proteomes" id="UP001519887"/>
    </source>
</evidence>
<dbReference type="RefSeq" id="WP_210046101.1">
    <property type="nucleotide sequence ID" value="NZ_JBHLVU010000028.1"/>
</dbReference>
<feature type="domain" description="Uncharacterized protein YyaB-like PH" evidence="2">
    <location>
        <begin position="61"/>
        <end position="134"/>
    </location>
</feature>
<protein>
    <submittedName>
        <fullName evidence="3">PH domain-containing protein</fullName>
    </submittedName>
</protein>